<evidence type="ECO:0008006" key="3">
    <source>
        <dbReference type="Google" id="ProtNLM"/>
    </source>
</evidence>
<dbReference type="AlphaFoldDB" id="A0A480AHY9"/>
<keyword evidence="2" id="KW-1185">Reference proteome</keyword>
<dbReference type="EMBL" id="BJCL01000001">
    <property type="protein sequence ID" value="GCL61389.1"/>
    <property type="molecule type" value="Genomic_DNA"/>
</dbReference>
<organism evidence="1 2">
    <name type="scientific">Pseudaquabacterium pictum</name>
    <dbReference type="NCBI Taxonomy" id="2315236"/>
    <lineage>
        <taxon>Bacteria</taxon>
        <taxon>Pseudomonadati</taxon>
        <taxon>Pseudomonadota</taxon>
        <taxon>Betaproteobacteria</taxon>
        <taxon>Burkholderiales</taxon>
        <taxon>Sphaerotilaceae</taxon>
        <taxon>Pseudaquabacterium</taxon>
    </lineage>
</organism>
<dbReference type="Proteomes" id="UP000301751">
    <property type="component" value="Unassembled WGS sequence"/>
</dbReference>
<evidence type="ECO:0000313" key="2">
    <source>
        <dbReference type="Proteomes" id="UP000301751"/>
    </source>
</evidence>
<evidence type="ECO:0000313" key="1">
    <source>
        <dbReference type="EMBL" id="GCL61389.1"/>
    </source>
</evidence>
<dbReference type="RefSeq" id="WP_137731145.1">
    <property type="nucleotide sequence ID" value="NZ_BJCL01000001.1"/>
</dbReference>
<name>A0A480AHY9_9BURK</name>
<comment type="caution">
    <text evidence="1">The sequence shown here is derived from an EMBL/GenBank/DDBJ whole genome shotgun (WGS) entry which is preliminary data.</text>
</comment>
<sequence>MTANPTTPRTELLVCTTCRPADAPRDGPPAGQALFDQIEAALAFDQPADGAAAAAPRLRGIACLAACSRSCTVALQASGKACYVFGGLAADDDSLQAVLDVAGQHAASTDGMLAWAERPQRLRQGLLVRLPPLVHGAADGDLPT</sequence>
<dbReference type="InterPro" id="IPR012863">
    <property type="entry name" value="DUF1636"/>
</dbReference>
<reference evidence="2" key="1">
    <citation type="submission" date="2019-03" db="EMBL/GenBank/DDBJ databases">
        <title>Aquabacterium pictum sp.nov., the first bacteriochlorophyll a-containing freshwater bacterium in the genus Aquabacterium of the class Betaproteobacteria.</title>
        <authorList>
            <person name="Hirose S."/>
            <person name="Tank M."/>
            <person name="Hara E."/>
            <person name="Tamaki H."/>
            <person name="Takaichi S."/>
            <person name="Haruta S."/>
            <person name="Hanada S."/>
        </authorList>
    </citation>
    <scope>NUCLEOTIDE SEQUENCE [LARGE SCALE GENOMIC DNA]</scope>
    <source>
        <strain evidence="2">W35</strain>
    </source>
</reference>
<proteinExistence type="predicted"/>
<dbReference type="Pfam" id="PF07845">
    <property type="entry name" value="DUF1636"/>
    <property type="match status" value="1"/>
</dbReference>
<dbReference type="OrthoDB" id="424426at2"/>
<accession>A0A480AHY9</accession>
<protein>
    <recommendedName>
        <fullName evidence="3">Metal-binding protein</fullName>
    </recommendedName>
</protein>
<gene>
    <name evidence="1" type="ORF">AQPW35_04700</name>
</gene>